<evidence type="ECO:0000313" key="1">
    <source>
        <dbReference type="EMBL" id="NWJ44193.1"/>
    </source>
</evidence>
<evidence type="ECO:0008006" key="3">
    <source>
        <dbReference type="Google" id="ProtNLM"/>
    </source>
</evidence>
<dbReference type="Proteomes" id="UP000523105">
    <property type="component" value="Unassembled WGS sequence"/>
</dbReference>
<organism evidence="1 2">
    <name type="scientific">Marine Group I thaumarchaeote</name>
    <dbReference type="NCBI Taxonomy" id="2511932"/>
    <lineage>
        <taxon>Archaea</taxon>
        <taxon>Nitrososphaerota</taxon>
        <taxon>Marine Group I</taxon>
    </lineage>
</organism>
<evidence type="ECO:0000313" key="2">
    <source>
        <dbReference type="Proteomes" id="UP000523105"/>
    </source>
</evidence>
<dbReference type="EMBL" id="JACASV010000140">
    <property type="protein sequence ID" value="NWJ44193.1"/>
    <property type="molecule type" value="Genomic_DNA"/>
</dbReference>
<sequence>MKPYPLLTKNFIEFFIKKDLSEKVLLELGSGLSTIFWADYFRKVYTYESDPNWIKKLEEYGIPKNVELTLVKDNSFPFPNLLFTEHSFISQIKNSDYVIIDNDSTPIPRIDYAKFITLHKKEESQIILDNGTWQPIAYKFLQENFFCRDFPGTNIDKQITVTSLFFERKTEKYDYIHYLK</sequence>
<dbReference type="AlphaFoldDB" id="A0A7K4MRI1"/>
<protein>
    <recommendedName>
        <fullName evidence="3">Class I SAM-dependent methyltransferase</fullName>
    </recommendedName>
</protein>
<gene>
    <name evidence="1" type="ORF">HX837_08365</name>
</gene>
<dbReference type="Gene3D" id="3.40.50.150">
    <property type="entry name" value="Vaccinia Virus protein VP39"/>
    <property type="match status" value="1"/>
</dbReference>
<dbReference type="SUPFAM" id="SSF53335">
    <property type="entry name" value="S-adenosyl-L-methionine-dependent methyltransferases"/>
    <property type="match status" value="1"/>
</dbReference>
<dbReference type="InterPro" id="IPR029063">
    <property type="entry name" value="SAM-dependent_MTases_sf"/>
</dbReference>
<accession>A0A7K4MRI1</accession>
<name>A0A7K4MRI1_9ARCH</name>
<comment type="caution">
    <text evidence="1">The sequence shown here is derived from an EMBL/GenBank/DDBJ whole genome shotgun (WGS) entry which is preliminary data.</text>
</comment>
<reference evidence="1 2" key="1">
    <citation type="journal article" date="2019" name="Environ. Microbiol.">
        <title>Genomics insights into ecotype formation of ammonia-oxidizing archaea in the deep ocean.</title>
        <authorList>
            <person name="Wang Y."/>
            <person name="Huang J.M."/>
            <person name="Cui G.J."/>
            <person name="Nunoura T."/>
            <person name="Takaki Y."/>
            <person name="Li W.L."/>
            <person name="Li J."/>
            <person name="Gao Z.M."/>
            <person name="Takai K."/>
            <person name="Zhang A.Q."/>
            <person name="Stepanauskas R."/>
        </authorList>
    </citation>
    <scope>NUCLEOTIDE SEQUENCE [LARGE SCALE GENOMIC DNA]</scope>
    <source>
        <strain evidence="1 2">L15b</strain>
    </source>
</reference>
<proteinExistence type="predicted"/>